<comment type="caution">
    <text evidence="5">The sequence shown here is derived from an EMBL/GenBank/DDBJ whole genome shotgun (WGS) entry which is preliminary data.</text>
</comment>
<dbReference type="PANTHER" id="PTHR37418:SF2">
    <property type="entry name" value="3-KETO-5-AMINOHEXANOATE CLEAVAGE ENZYME"/>
    <property type="match status" value="1"/>
</dbReference>
<keyword evidence="3" id="KW-0479">Metal-binding</keyword>
<dbReference type="PANTHER" id="PTHR37418">
    <property type="entry name" value="3-KETO-5-AMINOHEXANOATE CLEAVAGE ENZYME-RELATED"/>
    <property type="match status" value="1"/>
</dbReference>
<dbReference type="Proteomes" id="UP000233256">
    <property type="component" value="Unassembled WGS sequence"/>
</dbReference>
<dbReference type="InterPro" id="IPR036822">
    <property type="entry name" value="CutC-like_dom_sf"/>
</dbReference>
<keyword evidence="4" id="KW-0862">Zinc</keyword>
<dbReference type="GO" id="GO:0043720">
    <property type="term" value="F:3-keto-5-aminohexanoate cleavage activity"/>
    <property type="evidence" value="ECO:0007669"/>
    <property type="project" value="InterPro"/>
</dbReference>
<evidence type="ECO:0000313" key="5">
    <source>
        <dbReference type="EMBL" id="PKK88989.1"/>
    </source>
</evidence>
<dbReference type="InterPro" id="IPR013785">
    <property type="entry name" value="Aldolase_TIM"/>
</dbReference>
<dbReference type="SUPFAM" id="SSF110395">
    <property type="entry name" value="CutC-like"/>
    <property type="match status" value="1"/>
</dbReference>
<evidence type="ECO:0000256" key="1">
    <source>
        <dbReference type="ARBA" id="ARBA00001947"/>
    </source>
</evidence>
<dbReference type="Pfam" id="PF05853">
    <property type="entry name" value="BKACE"/>
    <property type="match status" value="1"/>
</dbReference>
<accession>A0A2N1PKZ0</accession>
<protein>
    <submittedName>
        <fullName evidence="5">3-keto-5-aminohexanoate cleavage protein</fullName>
    </submittedName>
</protein>
<dbReference type="AlphaFoldDB" id="A0A2N1PKZ0"/>
<evidence type="ECO:0000256" key="3">
    <source>
        <dbReference type="ARBA" id="ARBA00022723"/>
    </source>
</evidence>
<dbReference type="EMBL" id="PGXC01000028">
    <property type="protein sequence ID" value="PKK88989.1"/>
    <property type="molecule type" value="Genomic_DNA"/>
</dbReference>
<dbReference type="GO" id="GO:0046872">
    <property type="term" value="F:metal ion binding"/>
    <property type="evidence" value="ECO:0007669"/>
    <property type="project" value="UniProtKB-KW"/>
</dbReference>
<evidence type="ECO:0000256" key="2">
    <source>
        <dbReference type="ARBA" id="ARBA00022679"/>
    </source>
</evidence>
<gene>
    <name evidence="5" type="ORF">CVV64_16325</name>
</gene>
<dbReference type="Gene3D" id="3.20.20.70">
    <property type="entry name" value="Aldolase class I"/>
    <property type="match status" value="1"/>
</dbReference>
<proteinExistence type="predicted"/>
<organism evidence="5 6">
    <name type="scientific">Candidatus Wallbacteria bacterium HGW-Wallbacteria-1</name>
    <dbReference type="NCBI Taxonomy" id="2013854"/>
    <lineage>
        <taxon>Bacteria</taxon>
        <taxon>Candidatus Walliibacteriota</taxon>
    </lineage>
</organism>
<sequence length="274" mass="29807">MKNKMVITAAICGAETTREHNPNLPLTPAELAQAAYGAWKAGAAIVHLHVRDRDGNATMDVEIFREAMKLIREKCDIVIEVTTGGGVGMSDDERIAVLELKPEMASLDCGTVNFGDDYIVNTLPSQRRFAEKMKEHGVRPTLECFDLSHVYAANILIDKGLVDPPYHFGFVMNVPGGVRYDVETLNFFVSRIPAGSNWTVMGIGGRASVLAHYGAVSLGGFIRVGFEDNVYFSRGVLAESNAQLVERAVRIATEAGLEIATPADVREALKLRGI</sequence>
<evidence type="ECO:0000256" key="4">
    <source>
        <dbReference type="ARBA" id="ARBA00022833"/>
    </source>
</evidence>
<keyword evidence="2" id="KW-0808">Transferase</keyword>
<evidence type="ECO:0000313" key="6">
    <source>
        <dbReference type="Proteomes" id="UP000233256"/>
    </source>
</evidence>
<name>A0A2N1PKZ0_9BACT</name>
<reference evidence="5 6" key="1">
    <citation type="journal article" date="2017" name="ISME J.">
        <title>Potential for microbial H2 and metal transformations associated with novel bacteria and archaea in deep terrestrial subsurface sediments.</title>
        <authorList>
            <person name="Hernsdorf A.W."/>
            <person name="Amano Y."/>
            <person name="Miyakawa K."/>
            <person name="Ise K."/>
            <person name="Suzuki Y."/>
            <person name="Anantharaman K."/>
            <person name="Probst A."/>
            <person name="Burstein D."/>
            <person name="Thomas B.C."/>
            <person name="Banfield J.F."/>
        </authorList>
    </citation>
    <scope>NUCLEOTIDE SEQUENCE [LARGE SCALE GENOMIC DNA]</scope>
    <source>
        <strain evidence="5">HGW-Wallbacteria-1</strain>
    </source>
</reference>
<dbReference type="InterPro" id="IPR008567">
    <property type="entry name" value="BKACE"/>
</dbReference>
<comment type="cofactor">
    <cofactor evidence="1">
        <name>Zn(2+)</name>
        <dbReference type="ChEBI" id="CHEBI:29105"/>
    </cofactor>
</comment>